<dbReference type="Pfam" id="PF00560">
    <property type="entry name" value="LRR_1"/>
    <property type="match status" value="1"/>
</dbReference>
<dbReference type="InterPro" id="IPR001611">
    <property type="entry name" value="Leu-rich_rpt"/>
</dbReference>
<evidence type="ECO:0000256" key="3">
    <source>
        <dbReference type="ARBA" id="ARBA00022614"/>
    </source>
</evidence>
<dbReference type="Pfam" id="PF13855">
    <property type="entry name" value="LRR_8"/>
    <property type="match status" value="1"/>
</dbReference>
<comment type="subcellular location">
    <subcellularLocation>
        <location evidence="1">Secreted</location>
    </subcellularLocation>
</comment>
<accession>A0A8S9PEJ7</accession>
<keyword evidence="3" id="KW-0433">Leucine-rich repeat</keyword>
<organism evidence="6 7">
    <name type="scientific">Brassica cretica</name>
    <name type="common">Mustard</name>
    <dbReference type="NCBI Taxonomy" id="69181"/>
    <lineage>
        <taxon>Eukaryota</taxon>
        <taxon>Viridiplantae</taxon>
        <taxon>Streptophyta</taxon>
        <taxon>Embryophyta</taxon>
        <taxon>Tracheophyta</taxon>
        <taxon>Spermatophyta</taxon>
        <taxon>Magnoliopsida</taxon>
        <taxon>eudicotyledons</taxon>
        <taxon>Gunneridae</taxon>
        <taxon>Pentapetalae</taxon>
        <taxon>rosids</taxon>
        <taxon>malvids</taxon>
        <taxon>Brassicales</taxon>
        <taxon>Brassicaceae</taxon>
        <taxon>Brassiceae</taxon>
        <taxon>Brassica</taxon>
    </lineage>
</organism>
<dbReference type="SUPFAM" id="SSF52058">
    <property type="entry name" value="L domain-like"/>
    <property type="match status" value="1"/>
</dbReference>
<dbReference type="PANTHER" id="PTHR32093">
    <property type="entry name" value="LEUCINE-RICH REPEAT EXTENSIN-LIKE PROTEIN 3-RELATED"/>
    <property type="match status" value="1"/>
</dbReference>
<evidence type="ECO:0000313" key="6">
    <source>
        <dbReference type="EMBL" id="KAF3521933.1"/>
    </source>
</evidence>
<reference evidence="6" key="1">
    <citation type="submission" date="2019-12" db="EMBL/GenBank/DDBJ databases">
        <title>Genome sequencing and annotation of Brassica cretica.</title>
        <authorList>
            <person name="Studholme D.J."/>
            <person name="Sarris P."/>
        </authorList>
    </citation>
    <scope>NUCLEOTIDE SEQUENCE</scope>
    <source>
        <strain evidence="6">PFS-109/04</strain>
        <tissue evidence="6">Leaf</tissue>
    </source>
</reference>
<evidence type="ECO:0000256" key="2">
    <source>
        <dbReference type="ARBA" id="ARBA00022525"/>
    </source>
</evidence>
<keyword evidence="4" id="KW-0732">Signal</keyword>
<keyword evidence="2" id="KW-0964">Secreted</keyword>
<keyword evidence="5" id="KW-0677">Repeat</keyword>
<evidence type="ECO:0000256" key="1">
    <source>
        <dbReference type="ARBA" id="ARBA00004613"/>
    </source>
</evidence>
<dbReference type="Proteomes" id="UP000712600">
    <property type="component" value="Unassembled WGS sequence"/>
</dbReference>
<dbReference type="EMBL" id="QGKX02001347">
    <property type="protein sequence ID" value="KAF3521933.1"/>
    <property type="molecule type" value="Genomic_DNA"/>
</dbReference>
<evidence type="ECO:0000313" key="7">
    <source>
        <dbReference type="Proteomes" id="UP000712600"/>
    </source>
</evidence>
<proteinExistence type="predicted"/>
<dbReference type="InterPro" id="IPR032675">
    <property type="entry name" value="LRR_dom_sf"/>
</dbReference>
<sequence>MVNLKSFDGFIEVFILSLLQYHSLRKQFSVDSSDLLSFSSSSLVEDRILQSYLHSMNGDVLSDPFSSYCFSLLAGLFPCVAVCTGPEGAIKITSVFLVGEGCLSTSLVTKSQLSDFAGNALSTHSSHVSNSLSTSYEDLLCLIAFLVVVYELKDLTNLELLDLSGNRFNGSIPVQGPTTSVALFQLEVKVFLYPCVGFSCGRVICPEETGSSDLRISEMKKMQGLDLSGNKIVGQFPLCLTRLTGLQVLDLSSNQLNGNVPSALGKLESLKYLSLSDNNFEGSFPLDSLANLSELRLFKLSSRSN</sequence>
<evidence type="ECO:0000256" key="5">
    <source>
        <dbReference type="ARBA" id="ARBA00022737"/>
    </source>
</evidence>
<dbReference type="InterPro" id="IPR051582">
    <property type="entry name" value="LRR_extensin-like_regulator"/>
</dbReference>
<protein>
    <submittedName>
        <fullName evidence="6">Uncharacterized protein</fullName>
    </submittedName>
</protein>
<dbReference type="PRINTS" id="PR00019">
    <property type="entry name" value="LEURICHRPT"/>
</dbReference>
<dbReference type="Gene3D" id="3.80.10.10">
    <property type="entry name" value="Ribonuclease Inhibitor"/>
    <property type="match status" value="1"/>
</dbReference>
<dbReference type="FunFam" id="3.80.10.10:FF:000383">
    <property type="entry name" value="Leucine-rich repeat receptor protein kinase EMS1"/>
    <property type="match status" value="1"/>
</dbReference>
<evidence type="ECO:0000256" key="4">
    <source>
        <dbReference type="ARBA" id="ARBA00022729"/>
    </source>
</evidence>
<dbReference type="GO" id="GO:0005576">
    <property type="term" value="C:extracellular region"/>
    <property type="evidence" value="ECO:0007669"/>
    <property type="project" value="UniProtKB-SubCell"/>
</dbReference>
<dbReference type="AlphaFoldDB" id="A0A8S9PEJ7"/>
<name>A0A8S9PEJ7_BRACR</name>
<dbReference type="PANTHER" id="PTHR32093:SF121">
    <property type="entry name" value="LEUCINE-RICH REPEAT EXTENSIN-LIKE PROTEIN 6"/>
    <property type="match status" value="1"/>
</dbReference>
<comment type="caution">
    <text evidence="6">The sequence shown here is derived from an EMBL/GenBank/DDBJ whole genome shotgun (WGS) entry which is preliminary data.</text>
</comment>
<gene>
    <name evidence="6" type="ORF">F2Q69_00050221</name>
</gene>